<feature type="chain" id="PRO_5036052023" evidence="1">
    <location>
        <begin position="21"/>
        <end position="121"/>
    </location>
</feature>
<dbReference type="AlphaFoldDB" id="A0A2T9Y893"/>
<dbReference type="Proteomes" id="UP000245699">
    <property type="component" value="Unassembled WGS sequence"/>
</dbReference>
<organism evidence="2 4">
    <name type="scientific">Furculomyces boomerangus</name>
    <dbReference type="NCBI Taxonomy" id="61424"/>
    <lineage>
        <taxon>Eukaryota</taxon>
        <taxon>Fungi</taxon>
        <taxon>Fungi incertae sedis</taxon>
        <taxon>Zoopagomycota</taxon>
        <taxon>Kickxellomycotina</taxon>
        <taxon>Harpellomycetes</taxon>
        <taxon>Harpellales</taxon>
        <taxon>Harpellaceae</taxon>
        <taxon>Furculomyces</taxon>
    </lineage>
</organism>
<evidence type="ECO:0000313" key="3">
    <source>
        <dbReference type="EMBL" id="PVU89180.1"/>
    </source>
</evidence>
<evidence type="ECO:0000256" key="1">
    <source>
        <dbReference type="SAM" id="SignalP"/>
    </source>
</evidence>
<proteinExistence type="predicted"/>
<keyword evidence="4" id="KW-1185">Reference proteome</keyword>
<feature type="signal peptide" evidence="1">
    <location>
        <begin position="1"/>
        <end position="20"/>
    </location>
</feature>
<evidence type="ECO:0000313" key="2">
    <source>
        <dbReference type="EMBL" id="PVU88558.1"/>
    </source>
</evidence>
<dbReference type="EMBL" id="MBFT01000611">
    <property type="protein sequence ID" value="PVU88558.1"/>
    <property type="molecule type" value="Genomic_DNA"/>
</dbReference>
<name>A0A2T9Y893_9FUNG</name>
<keyword evidence="1" id="KW-0732">Signal</keyword>
<protein>
    <submittedName>
        <fullName evidence="2">Uncharacterized protein</fullName>
    </submittedName>
</protein>
<accession>A0A2T9Y893</accession>
<comment type="caution">
    <text evidence="2">The sequence shown here is derived from an EMBL/GenBank/DDBJ whole genome shotgun (WGS) entry which is preliminary data.</text>
</comment>
<reference evidence="2 4" key="1">
    <citation type="journal article" date="2018" name="MBio">
        <title>Comparative Genomics Reveals the Core Gene Toolbox for the Fungus-Insect Symbiosis.</title>
        <authorList>
            <person name="Wang Y."/>
            <person name="Stata M."/>
            <person name="Wang W."/>
            <person name="Stajich J.E."/>
            <person name="White M.M."/>
            <person name="Moncalvo J.M."/>
        </authorList>
    </citation>
    <scope>NUCLEOTIDE SEQUENCE [LARGE SCALE GENOMIC DNA]</scope>
    <source>
        <strain evidence="2 4">AUS-77-4</strain>
    </source>
</reference>
<sequence>MFKKTLKFFLSALLITSSVAIDIGVDSLINFKEMAFVIEKINNECEANRCSLGFNLTRSENNLFVILETDKCYEKKQTLNTMYYILYQFSQNNELNYNDTETYCKHMKMFKSEQYPKIFDK</sequence>
<gene>
    <name evidence="3" type="ORF">BB559_005210</name>
    <name evidence="2" type="ORF">BB559_005529</name>
</gene>
<dbReference type="EMBL" id="MBFT01000568">
    <property type="protein sequence ID" value="PVU89180.1"/>
    <property type="molecule type" value="Genomic_DNA"/>
</dbReference>
<evidence type="ECO:0000313" key="4">
    <source>
        <dbReference type="Proteomes" id="UP000245699"/>
    </source>
</evidence>